<dbReference type="CDD" id="cd00609">
    <property type="entry name" value="AAT_like"/>
    <property type="match status" value="1"/>
</dbReference>
<evidence type="ECO:0000256" key="1">
    <source>
        <dbReference type="ARBA" id="ARBA00001933"/>
    </source>
</evidence>
<dbReference type="SUPFAM" id="SSF53383">
    <property type="entry name" value="PLP-dependent transferases"/>
    <property type="match status" value="1"/>
</dbReference>
<dbReference type="EMBL" id="BSXU01001114">
    <property type="protein sequence ID" value="GMG23966.1"/>
    <property type="molecule type" value="Genomic_DNA"/>
</dbReference>
<dbReference type="OrthoDB" id="691673at2759"/>
<evidence type="ECO:0000256" key="3">
    <source>
        <dbReference type="ARBA" id="ARBA00007441"/>
    </source>
</evidence>
<comment type="caution">
    <text evidence="11">The sequence shown here is derived from an EMBL/GenBank/DDBJ whole genome shotgun (WGS) entry which is preliminary data.</text>
</comment>
<evidence type="ECO:0000256" key="9">
    <source>
        <dbReference type="ARBA" id="ARBA00067014"/>
    </source>
</evidence>
<dbReference type="InterPro" id="IPR015424">
    <property type="entry name" value="PyrdxlP-dep_Trfase"/>
</dbReference>
<keyword evidence="4" id="KW-0963">Cytoplasm</keyword>
<evidence type="ECO:0000256" key="2">
    <source>
        <dbReference type="ARBA" id="ARBA00004496"/>
    </source>
</evidence>
<evidence type="ECO:0000256" key="6">
    <source>
        <dbReference type="ARBA" id="ARBA00022679"/>
    </source>
</evidence>
<sequence>MTQSSPNSRVKSLHHLFSRQALARQKFKLKETIKYLNDPDVVFLGGGLPMSNYFPWKKIIGYSPSAPFREGIDNQPTDDSEATIAELVKYQTQGGCNTDIPLSTSLQYGSAQGQAALISFLKEHTELIHNIPNNDWDITLTTGNTQAWDATLRTFCDPGDSVLVEEYTFAASIEAVKPLEVNCFPVSIDDHGIVPEKLDELLNNWDASKKKPKLLYTIPTGQNPTGSTLSAERREAIYKIACKHDFIIVEDEPYYFLQMGNYQPKPERTEYSESPVEDRTHEKLLQSLVPSFIHFDTEGRVIRLDSLSKVLAPGVRIGWIVAQKKVIEKYVYLNEVSIQSPSGFSQSMVHSLLTRWGQTGYLEWLIELGHQYTIKRDFTMDVLTEVLPKSVASVVAPTAGMFFSIVLDGSKHPDFKTKFESDPLKVEEALFEASVKEGLLLVPGSWFQSPNFKARDDTFFFRGTYAAVPLDKLKIGLTRFGDAVKKFYDLYK</sequence>
<dbReference type="Pfam" id="PF00155">
    <property type="entry name" value="Aminotran_1_2"/>
    <property type="match status" value="1"/>
</dbReference>
<proteinExistence type="inferred from homology"/>
<evidence type="ECO:0000256" key="5">
    <source>
        <dbReference type="ARBA" id="ARBA00022576"/>
    </source>
</evidence>
<dbReference type="InterPro" id="IPR050859">
    <property type="entry name" value="Class-I_PLP-dep_aminotransf"/>
</dbReference>
<dbReference type="FunFam" id="3.40.640.10:FF:000074">
    <property type="entry name" value="Aromatic amino acid aminotransferase"/>
    <property type="match status" value="1"/>
</dbReference>
<comment type="similarity">
    <text evidence="3">Belongs to the class-I pyridoxal-phosphate-dependent aminotransferase family.</text>
</comment>
<dbReference type="GO" id="GO:0008793">
    <property type="term" value="F:aromatic-amino-acid transaminase activity"/>
    <property type="evidence" value="ECO:0007669"/>
    <property type="project" value="TreeGrafter"/>
</dbReference>
<dbReference type="EC" id="2.6.1.57" evidence="9"/>
<evidence type="ECO:0000256" key="8">
    <source>
        <dbReference type="ARBA" id="ARBA00051993"/>
    </source>
</evidence>
<evidence type="ECO:0000313" key="11">
    <source>
        <dbReference type="EMBL" id="GMG23966.1"/>
    </source>
</evidence>
<feature type="domain" description="Aminotransferase class I/classII large" evidence="10">
    <location>
        <begin position="104"/>
        <end position="479"/>
    </location>
</feature>
<comment type="subcellular location">
    <subcellularLocation>
        <location evidence="2">Cytoplasm</location>
    </subcellularLocation>
</comment>
<protein>
    <recommendedName>
        <fullName evidence="9">aromatic-amino-acid transaminase</fullName>
        <ecNumber evidence="9">2.6.1.57</ecNumber>
    </recommendedName>
</protein>
<dbReference type="GO" id="GO:0019878">
    <property type="term" value="P:lysine biosynthetic process via aminoadipic acid"/>
    <property type="evidence" value="ECO:0007669"/>
    <property type="project" value="TreeGrafter"/>
</dbReference>
<dbReference type="GO" id="GO:0009074">
    <property type="term" value="P:aromatic amino acid family catabolic process"/>
    <property type="evidence" value="ECO:0007669"/>
    <property type="project" value="TreeGrafter"/>
</dbReference>
<organism evidence="11 12">
    <name type="scientific">Ambrosiozyma monospora</name>
    <name type="common">Yeast</name>
    <name type="synonym">Endomycopsis monosporus</name>
    <dbReference type="NCBI Taxonomy" id="43982"/>
    <lineage>
        <taxon>Eukaryota</taxon>
        <taxon>Fungi</taxon>
        <taxon>Dikarya</taxon>
        <taxon>Ascomycota</taxon>
        <taxon>Saccharomycotina</taxon>
        <taxon>Pichiomycetes</taxon>
        <taxon>Pichiales</taxon>
        <taxon>Pichiaceae</taxon>
        <taxon>Ambrosiozyma</taxon>
    </lineage>
</organism>
<keyword evidence="6" id="KW-0808">Transferase</keyword>
<keyword evidence="12" id="KW-1185">Reference proteome</keyword>
<dbReference type="PANTHER" id="PTHR42790:SF21">
    <property type="entry name" value="AROMATIC_AMINOADIPATE AMINOTRANSFERASE 1"/>
    <property type="match status" value="1"/>
</dbReference>
<gene>
    <name evidence="11" type="ORF">Amon01_000287300</name>
</gene>
<evidence type="ECO:0000256" key="4">
    <source>
        <dbReference type="ARBA" id="ARBA00022490"/>
    </source>
</evidence>
<dbReference type="Proteomes" id="UP001165063">
    <property type="component" value="Unassembled WGS sequence"/>
</dbReference>
<dbReference type="GO" id="GO:0030170">
    <property type="term" value="F:pyridoxal phosphate binding"/>
    <property type="evidence" value="ECO:0007669"/>
    <property type="project" value="InterPro"/>
</dbReference>
<accession>A0A9W7DFT2</accession>
<dbReference type="AlphaFoldDB" id="A0A9W7DFT2"/>
<dbReference type="GO" id="GO:0047536">
    <property type="term" value="F:2-aminoadipate transaminase activity"/>
    <property type="evidence" value="ECO:0007669"/>
    <property type="project" value="TreeGrafter"/>
</dbReference>
<keyword evidence="5" id="KW-0032">Aminotransferase</keyword>
<dbReference type="Gene3D" id="3.40.640.10">
    <property type="entry name" value="Type I PLP-dependent aspartate aminotransferase-like (Major domain)"/>
    <property type="match status" value="1"/>
</dbReference>
<keyword evidence="7" id="KW-0663">Pyridoxal phosphate</keyword>
<dbReference type="PANTHER" id="PTHR42790">
    <property type="entry name" value="AMINOTRANSFERASE"/>
    <property type="match status" value="1"/>
</dbReference>
<dbReference type="InterPro" id="IPR015421">
    <property type="entry name" value="PyrdxlP-dep_Trfase_major"/>
</dbReference>
<name>A0A9W7DFT2_AMBMO</name>
<comment type="cofactor">
    <cofactor evidence="1">
        <name>pyridoxal 5'-phosphate</name>
        <dbReference type="ChEBI" id="CHEBI:597326"/>
    </cofactor>
</comment>
<evidence type="ECO:0000259" key="10">
    <source>
        <dbReference type="Pfam" id="PF00155"/>
    </source>
</evidence>
<reference evidence="11" key="1">
    <citation type="submission" date="2023-04" db="EMBL/GenBank/DDBJ databases">
        <title>Ambrosiozyma monospora NBRC 1965.</title>
        <authorList>
            <person name="Ichikawa N."/>
            <person name="Sato H."/>
            <person name="Tonouchi N."/>
        </authorList>
    </citation>
    <scope>NUCLEOTIDE SEQUENCE</scope>
    <source>
        <strain evidence="11">NBRC 1965</strain>
    </source>
</reference>
<evidence type="ECO:0000256" key="7">
    <source>
        <dbReference type="ARBA" id="ARBA00022898"/>
    </source>
</evidence>
<dbReference type="InterPro" id="IPR004839">
    <property type="entry name" value="Aminotransferase_I/II_large"/>
</dbReference>
<evidence type="ECO:0000313" key="12">
    <source>
        <dbReference type="Proteomes" id="UP001165063"/>
    </source>
</evidence>
<dbReference type="GO" id="GO:0006571">
    <property type="term" value="P:tyrosine biosynthetic process"/>
    <property type="evidence" value="ECO:0007669"/>
    <property type="project" value="TreeGrafter"/>
</dbReference>
<dbReference type="GO" id="GO:0005737">
    <property type="term" value="C:cytoplasm"/>
    <property type="evidence" value="ECO:0007669"/>
    <property type="project" value="UniProtKB-SubCell"/>
</dbReference>
<comment type="catalytic activity">
    <reaction evidence="8">
        <text>an aromatic L-alpha-amino acid + 2-oxoglutarate = an aromatic oxo-acid + L-glutamate</text>
        <dbReference type="Rhea" id="RHEA:17533"/>
        <dbReference type="ChEBI" id="CHEBI:16810"/>
        <dbReference type="ChEBI" id="CHEBI:29985"/>
        <dbReference type="ChEBI" id="CHEBI:73309"/>
        <dbReference type="ChEBI" id="CHEBI:84824"/>
        <dbReference type="EC" id="2.6.1.57"/>
    </reaction>
</comment>